<feature type="domain" description="Putative restriction endonuclease" evidence="1">
    <location>
        <begin position="11"/>
        <end position="182"/>
    </location>
</feature>
<dbReference type="Pfam" id="PF05685">
    <property type="entry name" value="Uma2"/>
    <property type="match status" value="1"/>
</dbReference>
<accession>A0A517DVT1</accession>
<reference evidence="2 3" key="1">
    <citation type="submission" date="2019-02" db="EMBL/GenBank/DDBJ databases">
        <title>Closed genome of Sporomusa termitida DSM 4440.</title>
        <authorList>
            <person name="Poehlein A."/>
            <person name="Daniel R."/>
        </authorList>
    </citation>
    <scope>NUCLEOTIDE SEQUENCE [LARGE SCALE GENOMIC DNA]</scope>
    <source>
        <strain evidence="2 3">DSM 4440</strain>
    </source>
</reference>
<gene>
    <name evidence="2" type="ORF">SPTER_28520</name>
</gene>
<keyword evidence="2" id="KW-0540">Nuclease</keyword>
<protein>
    <submittedName>
        <fullName evidence="2">Restriction endonuclease</fullName>
    </submittedName>
</protein>
<evidence type="ECO:0000259" key="1">
    <source>
        <dbReference type="Pfam" id="PF05685"/>
    </source>
</evidence>
<dbReference type="Proteomes" id="UP000320776">
    <property type="component" value="Chromosome"/>
</dbReference>
<dbReference type="InterPro" id="IPR012296">
    <property type="entry name" value="Nuclease_put_TT1808"/>
</dbReference>
<dbReference type="PANTHER" id="PTHR36558">
    <property type="entry name" value="GLR1098 PROTEIN"/>
    <property type="match status" value="1"/>
</dbReference>
<dbReference type="KEGG" id="sted:SPTER_28520"/>
<dbReference type="InterPro" id="IPR008538">
    <property type="entry name" value="Uma2"/>
</dbReference>
<sequence length="194" mass="22250">MGKSAIKYTYADYLAWPENEHWELIDGTAYAMTPAPNRQHQEISRNLLVEFAVYLKDKKCQVYAAPFDVRLPQKNENENNATTVVQPDITVVCDADKLDAAGCKGSPDLIIEILSRSTASHDVIRKRKIYEASGVFEYWIVDPAHQIITRFYMNEELSEYRKAEYFGREGIIAPIVLPELQIMLEDVFRSSILE</sequence>
<organism evidence="2 3">
    <name type="scientific">Sporomusa termitida</name>
    <dbReference type="NCBI Taxonomy" id="2377"/>
    <lineage>
        <taxon>Bacteria</taxon>
        <taxon>Bacillati</taxon>
        <taxon>Bacillota</taxon>
        <taxon>Negativicutes</taxon>
        <taxon>Selenomonadales</taxon>
        <taxon>Sporomusaceae</taxon>
        <taxon>Sporomusa</taxon>
    </lineage>
</organism>
<dbReference type="EMBL" id="CP036259">
    <property type="protein sequence ID" value="QDR81469.1"/>
    <property type="molecule type" value="Genomic_DNA"/>
</dbReference>
<dbReference type="AlphaFoldDB" id="A0A517DVT1"/>
<dbReference type="CDD" id="cd06260">
    <property type="entry name" value="DUF820-like"/>
    <property type="match status" value="1"/>
</dbReference>
<dbReference type="GO" id="GO:0004519">
    <property type="term" value="F:endonuclease activity"/>
    <property type="evidence" value="ECO:0007669"/>
    <property type="project" value="UniProtKB-KW"/>
</dbReference>
<keyword evidence="3" id="KW-1185">Reference proteome</keyword>
<dbReference type="RefSeq" id="WP_170233278.1">
    <property type="nucleotide sequence ID" value="NZ_CP036259.1"/>
</dbReference>
<dbReference type="SUPFAM" id="SSF52980">
    <property type="entry name" value="Restriction endonuclease-like"/>
    <property type="match status" value="1"/>
</dbReference>
<dbReference type="Gene3D" id="3.90.1570.10">
    <property type="entry name" value="tt1808, chain A"/>
    <property type="match status" value="1"/>
</dbReference>
<evidence type="ECO:0000313" key="2">
    <source>
        <dbReference type="EMBL" id="QDR81469.1"/>
    </source>
</evidence>
<name>A0A517DVT1_9FIRM</name>
<keyword evidence="2" id="KW-0255">Endonuclease</keyword>
<keyword evidence="2" id="KW-0378">Hydrolase</keyword>
<proteinExistence type="predicted"/>
<dbReference type="PANTHER" id="PTHR36558:SF1">
    <property type="entry name" value="RESTRICTION ENDONUCLEASE DOMAIN-CONTAINING PROTEIN-RELATED"/>
    <property type="match status" value="1"/>
</dbReference>
<dbReference type="InterPro" id="IPR011335">
    <property type="entry name" value="Restrct_endonuc-II-like"/>
</dbReference>
<evidence type="ECO:0000313" key="3">
    <source>
        <dbReference type="Proteomes" id="UP000320776"/>
    </source>
</evidence>